<feature type="compositionally biased region" description="Low complexity" evidence="1">
    <location>
        <begin position="522"/>
        <end position="539"/>
    </location>
</feature>
<feature type="compositionally biased region" description="Polar residues" evidence="1">
    <location>
        <begin position="404"/>
        <end position="413"/>
    </location>
</feature>
<dbReference type="Pfam" id="PF09729">
    <property type="entry name" value="Gti1_Pac2"/>
    <property type="match status" value="1"/>
</dbReference>
<keyword evidence="3" id="KW-1185">Reference proteome</keyword>
<feature type="region of interest" description="Disordered" evidence="1">
    <location>
        <begin position="368"/>
        <end position="611"/>
    </location>
</feature>
<feature type="compositionally biased region" description="Polar residues" evidence="1">
    <location>
        <begin position="485"/>
        <end position="498"/>
    </location>
</feature>
<reference evidence="2 3" key="1">
    <citation type="submission" date="2017-05" db="EMBL/GenBank/DDBJ databases">
        <title>The Genome Sequence of Tsuchiyaea wingfieldii DSM 27421.</title>
        <authorList>
            <person name="Cuomo C."/>
            <person name="Passer A."/>
            <person name="Billmyre B."/>
            <person name="Heitman J."/>
        </authorList>
    </citation>
    <scope>NUCLEOTIDE SEQUENCE [LARGE SCALE GENOMIC DNA]</scope>
    <source>
        <strain evidence="2 3">DSM 27421</strain>
    </source>
</reference>
<protein>
    <recommendedName>
        <fullName evidence="4">Gti1/Pac2 family protein</fullName>
    </recommendedName>
</protein>
<organism evidence="2 3">
    <name type="scientific">Cryptococcus floricola</name>
    <dbReference type="NCBI Taxonomy" id="2591691"/>
    <lineage>
        <taxon>Eukaryota</taxon>
        <taxon>Fungi</taxon>
        <taxon>Dikarya</taxon>
        <taxon>Basidiomycota</taxon>
        <taxon>Agaricomycotina</taxon>
        <taxon>Tremellomycetes</taxon>
        <taxon>Tremellales</taxon>
        <taxon>Cryptococcaceae</taxon>
        <taxon>Cryptococcus</taxon>
    </lineage>
</organism>
<dbReference type="PANTHER" id="PTHR28027:SF2">
    <property type="entry name" value="TRANSCRIPTIONAL REGULATOR MIT1"/>
    <property type="match status" value="1"/>
</dbReference>
<dbReference type="Proteomes" id="UP000322245">
    <property type="component" value="Unassembled WGS sequence"/>
</dbReference>
<dbReference type="InterPro" id="IPR018608">
    <property type="entry name" value="Gti1/Pac2"/>
</dbReference>
<evidence type="ECO:0008006" key="4">
    <source>
        <dbReference type="Google" id="ProtNLM"/>
    </source>
</evidence>
<dbReference type="EMBL" id="NIDF01000047">
    <property type="protein sequence ID" value="TYJ55043.1"/>
    <property type="molecule type" value="Genomic_DNA"/>
</dbReference>
<proteinExistence type="predicted"/>
<feature type="compositionally biased region" description="Basic residues" evidence="1">
    <location>
        <begin position="545"/>
        <end position="568"/>
    </location>
</feature>
<evidence type="ECO:0000256" key="1">
    <source>
        <dbReference type="SAM" id="MobiDB-lite"/>
    </source>
</evidence>
<gene>
    <name evidence="2" type="ORF">B9479_004266</name>
</gene>
<feature type="compositionally biased region" description="Pro residues" evidence="1">
    <location>
        <begin position="507"/>
        <end position="517"/>
    </location>
</feature>
<feature type="region of interest" description="Disordered" evidence="1">
    <location>
        <begin position="262"/>
        <end position="282"/>
    </location>
</feature>
<feature type="region of interest" description="Disordered" evidence="1">
    <location>
        <begin position="98"/>
        <end position="129"/>
    </location>
</feature>
<feature type="compositionally biased region" description="Low complexity" evidence="1">
    <location>
        <begin position="105"/>
        <end position="119"/>
    </location>
</feature>
<sequence length="628" mass="67798">MPSPPMSSPPSPPCNLDPPFRGYIESTFDALLVFEAARRGMIPRVTRRLIERERGMVQSGAVFVFDEHESGIKRWTDGLVWSPSRILGNFLVYRETDKRSSSKASNSPTQTSPPSNSNTLARPTSSSAAPHKFEAQAVLPHINTSIAEANGEPSPLGQGALARPRSSSEGGGNMDRQKERQLVGSLTNSYKFKEGGLVKKTMSVSVNGFAQHVVSYYAIDDVINGKLRAPSSIPELASLEISAEYLQKQNFRFPPQVEVGQDGIPRYRGEPEEPTSPHTPATNYSFQAYQQQQPPAGADYYDPVNAYLPQHQHLHRMSSPRSRPVNVPMLVPLPSPAHSMQGSSYMGPSSAGSGTFYSESPVNGMSYAPPLVRQNSGSSVTSTGSAIRPGSGASRRYTPYGPGNRNSNGSSVGYQVHARRTSDGSQNSPYSPDASYDIKPTPSPYYHTPNTAPSTFSSFYPPPEGHHMEQMASPTYPGYAPWQIHPSQQGGQGQTSRLIPTRQEYAAPPPLGPPPPGHGHHLNPPSSSGSGDSGSSDAPPALPPLHHHPHHHPHPHPHHAPPHHHHPHGSSGGGQELQREWSHQSQGNVPHAPGWEGMGVGAGTPSPEYGVPIHQQHEEWRQGAGTMA</sequence>
<accession>A0A5D3AY89</accession>
<feature type="compositionally biased region" description="Polar residues" evidence="1">
    <location>
        <begin position="448"/>
        <end position="458"/>
    </location>
</feature>
<feature type="compositionally biased region" description="Polar residues" evidence="1">
    <location>
        <begin position="373"/>
        <end position="385"/>
    </location>
</feature>
<dbReference type="AlphaFoldDB" id="A0A5D3AY89"/>
<dbReference type="PANTHER" id="PTHR28027">
    <property type="entry name" value="TRANSCRIPTIONAL REGULATOR MIT1"/>
    <property type="match status" value="1"/>
</dbReference>
<evidence type="ECO:0000313" key="3">
    <source>
        <dbReference type="Proteomes" id="UP000322245"/>
    </source>
</evidence>
<feature type="region of interest" description="Disordered" evidence="1">
    <location>
        <begin position="147"/>
        <end position="182"/>
    </location>
</feature>
<name>A0A5D3AY89_9TREE</name>
<dbReference type="GO" id="GO:0003677">
    <property type="term" value="F:DNA binding"/>
    <property type="evidence" value="ECO:0007669"/>
    <property type="project" value="TreeGrafter"/>
</dbReference>
<comment type="caution">
    <text evidence="2">The sequence shown here is derived from an EMBL/GenBank/DDBJ whole genome shotgun (WGS) entry which is preliminary data.</text>
</comment>
<evidence type="ECO:0000313" key="2">
    <source>
        <dbReference type="EMBL" id="TYJ55043.1"/>
    </source>
</evidence>